<dbReference type="InterPro" id="IPR009014">
    <property type="entry name" value="Transketo_C/PFOR_II"/>
</dbReference>
<evidence type="ECO:0000256" key="3">
    <source>
        <dbReference type="ARBA" id="ARBA00011738"/>
    </source>
</evidence>
<evidence type="ECO:0000313" key="14">
    <source>
        <dbReference type="Proteomes" id="UP000031627"/>
    </source>
</evidence>
<dbReference type="GO" id="GO:0019288">
    <property type="term" value="P:isopentenyl diphosphate biosynthetic process, methylerythritol 4-phosphate pathway"/>
    <property type="evidence" value="ECO:0007669"/>
    <property type="project" value="TreeGrafter"/>
</dbReference>
<dbReference type="PANTHER" id="PTHR43322:SF5">
    <property type="entry name" value="1-DEOXY-D-XYLULOSE-5-PHOSPHATE SYNTHASE, CHLOROPLASTIC"/>
    <property type="match status" value="1"/>
</dbReference>
<dbReference type="CDD" id="cd07033">
    <property type="entry name" value="TPP_PYR_DXS_TK_like"/>
    <property type="match status" value="1"/>
</dbReference>
<dbReference type="GO" id="GO:0005829">
    <property type="term" value="C:cytosol"/>
    <property type="evidence" value="ECO:0007669"/>
    <property type="project" value="TreeGrafter"/>
</dbReference>
<evidence type="ECO:0000256" key="9">
    <source>
        <dbReference type="ARBA" id="ARBA00023229"/>
    </source>
</evidence>
<feature type="binding site" evidence="11">
    <location>
        <position position="81"/>
    </location>
    <ligand>
        <name>thiamine diphosphate</name>
        <dbReference type="ChEBI" id="CHEBI:58937"/>
    </ligand>
</feature>
<sequence length="621" mass="69594">MKLLENKEHTFLSKIDNVEQLRLLKKKDLPFLCEDLRNYLLETVSISSGHLASGLGVVELTVAIHFFYNTPFDLLIWDVGHQAYPHKILTGRKKQIKTIRQRKGLHPFPCREESKFDVASVGHSSTSLSIGLGLSIISSLEKIKRHTICVIGDGALTSGIAFEALNHIGDIQSNILIILNDNNMSISKNVGAINNTLLQNFFHIKHSTFEKKFVNLSHTQKNYNNVIKALKKDFVPSILFKELGFNYIGPVDGHNVIELIKIFKNISEMQGPQFLHILTKKGKGYAPAENDPIAWHAVPKFCLNKDILPKKFQNTSNYSQIFGDWLCEIASIDSKLMAITPAMSEGSGMVKFSHHYPRQYFDVAIAEQHAVTLAAGMAIGGYKPIVAIYSTFLQRAYDQVIHDVAIQKLPVLFAIDRSGIVGEDGRTHQGAFDIAFLRCIPNMIIMTPSDENELRSMLYTGYKYKQGPCAVRYPRRAIAGNFLQPFTKLPIGKGLLKRKGKKIAFLNFGMLLKEVSVVAELMNSTLIDMRFVKPLDQSLIIDLTYTHEFLVTVEEGTICGGAGSGVNELIMKNRKLVSVLNLGIPDEFIPHGNQKEILCEYGLNAKGIRKTVHEWIKSNKK</sequence>
<keyword evidence="5 11" id="KW-0479">Metal-binding</keyword>
<dbReference type="InterPro" id="IPR029061">
    <property type="entry name" value="THDP-binding"/>
</dbReference>
<dbReference type="GO" id="GO:0009228">
    <property type="term" value="P:thiamine biosynthetic process"/>
    <property type="evidence" value="ECO:0007669"/>
    <property type="project" value="UniProtKB-UniRule"/>
</dbReference>
<name>A0A090BWK3_9ENTR</name>
<evidence type="ECO:0000256" key="6">
    <source>
        <dbReference type="ARBA" id="ARBA00022842"/>
    </source>
</evidence>
<keyword evidence="9 11" id="KW-0414">Isoprene biosynthesis</keyword>
<comment type="cofactor">
    <cofactor evidence="11">
        <name>thiamine diphosphate</name>
        <dbReference type="ChEBI" id="CHEBI:58937"/>
    </cofactor>
    <text evidence="11">Binds 1 thiamine pyrophosphate per subunit.</text>
</comment>
<feature type="domain" description="Transketolase-like pyrimidine-binding" evidence="12">
    <location>
        <begin position="316"/>
        <end position="481"/>
    </location>
</feature>
<comment type="subunit">
    <text evidence="3 11">Homodimer.</text>
</comment>
<evidence type="ECO:0000256" key="10">
    <source>
        <dbReference type="ARBA" id="ARBA00055605"/>
    </source>
</evidence>
<feature type="binding site" evidence="11">
    <location>
        <begin position="122"/>
        <end position="124"/>
    </location>
    <ligand>
        <name>thiamine diphosphate</name>
        <dbReference type="ChEBI" id="CHEBI:58937"/>
    </ligand>
</feature>
<dbReference type="PANTHER" id="PTHR43322">
    <property type="entry name" value="1-D-DEOXYXYLULOSE 5-PHOSPHATE SYNTHASE-RELATED"/>
    <property type="match status" value="1"/>
</dbReference>
<dbReference type="Pfam" id="PF13292">
    <property type="entry name" value="DXP_synthase_N"/>
    <property type="match status" value="1"/>
</dbReference>
<evidence type="ECO:0000256" key="4">
    <source>
        <dbReference type="ARBA" id="ARBA00022679"/>
    </source>
</evidence>
<keyword evidence="8 11" id="KW-0786">Thiamine pyrophosphate</keyword>
<dbReference type="STRING" id="1410383.TGUWTKB_5300"/>
<gene>
    <name evidence="11 13" type="primary">dxs</name>
    <name evidence="13" type="ORF">TGUWTKB_5300</name>
</gene>
<dbReference type="EMBL" id="AP014521">
    <property type="protein sequence ID" value="BAP58756.1"/>
    <property type="molecule type" value="Genomic_DNA"/>
</dbReference>
<feature type="binding site" evidence="11">
    <location>
        <begin position="154"/>
        <end position="155"/>
    </location>
    <ligand>
        <name>thiamine diphosphate</name>
        <dbReference type="ChEBI" id="CHEBI:58937"/>
    </ligand>
</feature>
<evidence type="ECO:0000256" key="11">
    <source>
        <dbReference type="HAMAP-Rule" id="MF_00315"/>
    </source>
</evidence>
<proteinExistence type="inferred from homology"/>
<dbReference type="Gene3D" id="3.40.50.920">
    <property type="match status" value="1"/>
</dbReference>
<dbReference type="Proteomes" id="UP000031627">
    <property type="component" value="Chromosome"/>
</dbReference>
<dbReference type="SMART" id="SM00861">
    <property type="entry name" value="Transket_pyr"/>
    <property type="match status" value="1"/>
</dbReference>
<dbReference type="NCBIfam" id="NF003933">
    <property type="entry name" value="PRK05444.2-2"/>
    <property type="match status" value="1"/>
</dbReference>
<dbReference type="AlphaFoldDB" id="A0A090BWK3"/>
<dbReference type="SUPFAM" id="SSF52922">
    <property type="entry name" value="TK C-terminal domain-like"/>
    <property type="match status" value="1"/>
</dbReference>
<dbReference type="Pfam" id="PF02779">
    <property type="entry name" value="Transket_pyr"/>
    <property type="match status" value="1"/>
</dbReference>
<dbReference type="RefSeq" id="WP_041063321.1">
    <property type="nucleotide sequence ID" value="NZ_AP014521.1"/>
</dbReference>
<dbReference type="KEGG" id="sbw:TGUWTKB_5300"/>
<keyword evidence="14" id="KW-1185">Reference proteome</keyword>
<dbReference type="GO" id="GO:0000287">
    <property type="term" value="F:magnesium ion binding"/>
    <property type="evidence" value="ECO:0007669"/>
    <property type="project" value="UniProtKB-UniRule"/>
</dbReference>
<dbReference type="Pfam" id="PF02780">
    <property type="entry name" value="Transketolase_C"/>
    <property type="match status" value="1"/>
</dbReference>
<comment type="function">
    <text evidence="10 11">Catalyzes the acyloin condensation reaction between C atoms 2 and 3 of pyruvate and glyceraldehyde 3-phosphate to yield 1-deoxy-D-xylulose-5-phosphate (DXP).</text>
</comment>
<feature type="binding site" evidence="11">
    <location>
        <position position="285"/>
    </location>
    <ligand>
        <name>thiamine diphosphate</name>
        <dbReference type="ChEBI" id="CHEBI:58937"/>
    </ligand>
</feature>
<evidence type="ECO:0000256" key="2">
    <source>
        <dbReference type="ARBA" id="ARBA00011081"/>
    </source>
</evidence>
<keyword evidence="6 11" id="KW-0460">Magnesium</keyword>
<keyword evidence="4 11" id="KW-0808">Transferase</keyword>
<dbReference type="InterPro" id="IPR005477">
    <property type="entry name" value="Dxylulose-5-P_synthase"/>
</dbReference>
<organism evidence="13 14">
    <name type="scientific">Candidatus Tachikawaea gelatinosa</name>
    <dbReference type="NCBI Taxonomy" id="1410383"/>
    <lineage>
        <taxon>Bacteria</taxon>
        <taxon>Pseudomonadati</taxon>
        <taxon>Pseudomonadota</taxon>
        <taxon>Gammaproteobacteria</taxon>
        <taxon>Enterobacterales</taxon>
        <taxon>Enterobacteriaceae</taxon>
        <taxon>Candidatus Tachikawaea</taxon>
    </lineage>
</organism>
<keyword evidence="7 11" id="KW-0784">Thiamine biosynthesis</keyword>
<evidence type="ECO:0000259" key="12">
    <source>
        <dbReference type="SMART" id="SM00861"/>
    </source>
</evidence>
<dbReference type="CDD" id="cd02007">
    <property type="entry name" value="TPP_DXS"/>
    <property type="match status" value="1"/>
</dbReference>
<dbReference type="InterPro" id="IPR005475">
    <property type="entry name" value="Transketolase-like_Pyr-bd"/>
</dbReference>
<reference evidence="14" key="1">
    <citation type="submission" date="2013-11" db="EMBL/GenBank/DDBJ databases">
        <title>Symbiont-containing voluminous jelly as an extraordinary maternal gift for overwintering insect nymphs.</title>
        <authorList>
            <person name="Kaiwa N."/>
            <person name="Hosokawa T."/>
            <person name="Nikoh N."/>
            <person name="Meng X.Y."/>
            <person name="Tanahashi M."/>
            <person name="Moriyama M."/>
            <person name="Maeda T."/>
            <person name="Yamaguchi K."/>
            <person name="Shigenobu S."/>
            <person name="Ito M."/>
            <person name="Fukatsu T."/>
        </authorList>
    </citation>
    <scope>NUCLEOTIDE SEQUENCE [LARGE SCALE GENOMIC DNA]</scope>
    <source>
        <strain evidence="14">UwTKB</strain>
    </source>
</reference>
<dbReference type="GO" id="GO:0016114">
    <property type="term" value="P:terpenoid biosynthetic process"/>
    <property type="evidence" value="ECO:0007669"/>
    <property type="project" value="UniProtKB-UniRule"/>
</dbReference>
<dbReference type="FunFam" id="3.40.50.920:FF:000002">
    <property type="entry name" value="1-deoxy-D-xylulose-5-phosphate synthase"/>
    <property type="match status" value="1"/>
</dbReference>
<comment type="catalytic activity">
    <reaction evidence="11">
        <text>D-glyceraldehyde 3-phosphate + pyruvate + H(+) = 1-deoxy-D-xylulose 5-phosphate + CO2</text>
        <dbReference type="Rhea" id="RHEA:12605"/>
        <dbReference type="ChEBI" id="CHEBI:15361"/>
        <dbReference type="ChEBI" id="CHEBI:15378"/>
        <dbReference type="ChEBI" id="CHEBI:16526"/>
        <dbReference type="ChEBI" id="CHEBI:57792"/>
        <dbReference type="ChEBI" id="CHEBI:59776"/>
        <dbReference type="EC" id="2.2.1.7"/>
    </reaction>
</comment>
<dbReference type="OrthoDB" id="9803371at2"/>
<dbReference type="Gene3D" id="3.40.50.970">
    <property type="match status" value="2"/>
</dbReference>
<comment type="pathway">
    <text evidence="1 11">Metabolic intermediate biosynthesis; 1-deoxy-D-xylulose 5-phosphate biosynthesis; 1-deoxy-D-xylulose 5-phosphate from D-glyceraldehyde 3-phosphate and pyruvate: step 1/1.</text>
</comment>
<evidence type="ECO:0000256" key="1">
    <source>
        <dbReference type="ARBA" id="ARBA00004980"/>
    </source>
</evidence>
<dbReference type="PROSITE" id="PS00801">
    <property type="entry name" value="TRANSKETOLASE_1"/>
    <property type="match status" value="1"/>
</dbReference>
<dbReference type="FunFam" id="3.40.50.970:FF:000005">
    <property type="entry name" value="1-deoxy-D-xylulose-5-phosphate synthase"/>
    <property type="match status" value="1"/>
</dbReference>
<feature type="binding site" evidence="11">
    <location>
        <position position="182"/>
    </location>
    <ligand>
        <name>thiamine diphosphate</name>
        <dbReference type="ChEBI" id="CHEBI:58937"/>
    </ligand>
</feature>
<evidence type="ECO:0000256" key="5">
    <source>
        <dbReference type="ARBA" id="ARBA00022723"/>
    </source>
</evidence>
<comment type="similarity">
    <text evidence="2 11">Belongs to the transketolase family. DXPS subfamily.</text>
</comment>
<dbReference type="EC" id="2.2.1.7" evidence="11"/>
<comment type="cofactor">
    <cofactor evidence="11">
        <name>Mg(2+)</name>
        <dbReference type="ChEBI" id="CHEBI:18420"/>
    </cofactor>
    <text evidence="11">Binds 1 Mg(2+) ion per subunit.</text>
</comment>
<dbReference type="NCBIfam" id="TIGR00204">
    <property type="entry name" value="dxs"/>
    <property type="match status" value="1"/>
</dbReference>
<feature type="binding site" evidence="11">
    <location>
        <position position="367"/>
    </location>
    <ligand>
        <name>thiamine diphosphate</name>
        <dbReference type="ChEBI" id="CHEBI:58937"/>
    </ligand>
</feature>
<dbReference type="UniPathway" id="UPA00064">
    <property type="reaction ID" value="UER00091"/>
</dbReference>
<accession>A0A090BWK3</accession>
<evidence type="ECO:0000256" key="8">
    <source>
        <dbReference type="ARBA" id="ARBA00023052"/>
    </source>
</evidence>
<evidence type="ECO:0000313" key="13">
    <source>
        <dbReference type="EMBL" id="BAP58756.1"/>
    </source>
</evidence>
<dbReference type="HOGENOM" id="CLU_009227_1_4_6"/>
<dbReference type="SUPFAM" id="SSF52518">
    <property type="entry name" value="Thiamin diphosphate-binding fold (THDP-binding)"/>
    <property type="match status" value="2"/>
</dbReference>
<feature type="binding site" evidence="11">
    <location>
        <position position="182"/>
    </location>
    <ligand>
        <name>Mg(2+)</name>
        <dbReference type="ChEBI" id="CHEBI:18420"/>
    </ligand>
</feature>
<dbReference type="GO" id="GO:0008661">
    <property type="term" value="F:1-deoxy-D-xylulose-5-phosphate synthase activity"/>
    <property type="evidence" value="ECO:0007669"/>
    <property type="project" value="UniProtKB-UniRule"/>
</dbReference>
<evidence type="ECO:0000256" key="7">
    <source>
        <dbReference type="ARBA" id="ARBA00022977"/>
    </source>
</evidence>
<dbReference type="InterPro" id="IPR049557">
    <property type="entry name" value="Transketolase_CS"/>
</dbReference>
<dbReference type="GO" id="GO:0030976">
    <property type="term" value="F:thiamine pyrophosphate binding"/>
    <property type="evidence" value="ECO:0007669"/>
    <property type="project" value="UniProtKB-UniRule"/>
</dbReference>
<reference evidence="13 14" key="2">
    <citation type="journal article" date="2014" name="Curr. Biol.">
        <title>Symbiont-Supplemented Maternal Investment Underpinning Host's Ecological Adaptation.</title>
        <authorList>
            <person name="Kaiwa N."/>
            <person name="Hosokawa T."/>
            <person name="Nikoh N."/>
            <person name="Tanahashi M."/>
            <person name="Moriyama M."/>
            <person name="Meng X.Y."/>
            <person name="Maeda T."/>
            <person name="Yamaguchi K."/>
            <person name="Shigenobu S."/>
            <person name="Ito M."/>
            <person name="Fukatsu T."/>
        </authorList>
    </citation>
    <scope>NUCLEOTIDE SEQUENCE [LARGE SCALE GENOMIC DNA]</scope>
    <source>
        <strain evidence="13 14">UwTKB</strain>
    </source>
</reference>
<dbReference type="HAMAP" id="MF_00315">
    <property type="entry name" value="DXP_synth"/>
    <property type="match status" value="1"/>
</dbReference>
<dbReference type="InterPro" id="IPR033248">
    <property type="entry name" value="Transketolase_C"/>
</dbReference>
<protein>
    <recommendedName>
        <fullName evidence="11">1-deoxy-D-xylulose-5-phosphate synthase</fullName>
        <ecNumber evidence="11">2.2.1.7</ecNumber>
    </recommendedName>
    <alternativeName>
        <fullName evidence="11">1-deoxyxylulose-5-phosphate synthase</fullName>
        <shortName evidence="11">DXP synthase</shortName>
        <shortName evidence="11">DXPS</shortName>
    </alternativeName>
</protein>
<feature type="binding site" evidence="11">
    <location>
        <position position="153"/>
    </location>
    <ligand>
        <name>Mg(2+)</name>
        <dbReference type="ChEBI" id="CHEBI:18420"/>
    </ligand>
</feature>